<dbReference type="OrthoDB" id="361039at2759"/>
<evidence type="ECO:0000256" key="6">
    <source>
        <dbReference type="SAM" id="MobiDB-lite"/>
    </source>
</evidence>
<dbReference type="Gene3D" id="1.10.20.10">
    <property type="entry name" value="Histone, subunit A"/>
    <property type="match status" value="1"/>
</dbReference>
<keyword evidence="9" id="KW-1185">Reference proteome</keyword>
<name>A0A0P1BBS7_9BASI</name>
<dbReference type="PANTHER" id="PTHR10221:SF9">
    <property type="entry name" value="TRANSCRIPTION INITIATION FACTOR TFIID SUBUNIT 6"/>
    <property type="match status" value="1"/>
</dbReference>
<evidence type="ECO:0000259" key="7">
    <source>
        <dbReference type="SMART" id="SM00803"/>
    </source>
</evidence>
<protein>
    <submittedName>
        <fullName evidence="8">Transcription initiation factor TFIID, subunit TAF6 (Also component of histone acetyltransferase SAGA)</fullName>
    </submittedName>
</protein>
<dbReference type="CDD" id="cd22931">
    <property type="entry name" value="HFD_TAF6"/>
    <property type="match status" value="1"/>
</dbReference>
<dbReference type="InterPro" id="IPR009072">
    <property type="entry name" value="Histone-fold"/>
</dbReference>
<evidence type="ECO:0000313" key="9">
    <source>
        <dbReference type="Proteomes" id="UP000054845"/>
    </source>
</evidence>
<feature type="domain" description="TATA box binding protein associated factor (TAF) histone-like fold" evidence="7">
    <location>
        <begin position="10"/>
        <end position="74"/>
    </location>
</feature>
<dbReference type="AlphaFoldDB" id="A0A0P1BBS7"/>
<dbReference type="Proteomes" id="UP000054845">
    <property type="component" value="Unassembled WGS sequence"/>
</dbReference>
<evidence type="ECO:0000256" key="5">
    <source>
        <dbReference type="ARBA" id="ARBA00023242"/>
    </source>
</evidence>
<evidence type="ECO:0000313" key="8">
    <source>
        <dbReference type="EMBL" id="CEH13189.1"/>
    </source>
</evidence>
<dbReference type="Pfam" id="PF02969">
    <property type="entry name" value="TAF"/>
    <property type="match status" value="1"/>
</dbReference>
<dbReference type="EMBL" id="CCYA01000206">
    <property type="protein sequence ID" value="CEH13189.1"/>
    <property type="molecule type" value="Genomic_DNA"/>
</dbReference>
<dbReference type="GO" id="GO:0016251">
    <property type="term" value="F:RNA polymerase II general transcription initiation factor activity"/>
    <property type="evidence" value="ECO:0007669"/>
    <property type="project" value="InterPro"/>
</dbReference>
<proteinExistence type="inferred from homology"/>
<dbReference type="GO" id="GO:0046695">
    <property type="term" value="C:SLIK (SAGA-like) complex"/>
    <property type="evidence" value="ECO:0007669"/>
    <property type="project" value="InterPro"/>
</dbReference>
<dbReference type="InterPro" id="IPR037796">
    <property type="entry name" value="TAF6"/>
</dbReference>
<dbReference type="InterPro" id="IPR046344">
    <property type="entry name" value="TAF6_C_sf"/>
</dbReference>
<keyword evidence="5" id="KW-0539">Nucleus</keyword>
<evidence type="ECO:0000256" key="1">
    <source>
        <dbReference type="ARBA" id="ARBA00004123"/>
    </source>
</evidence>
<feature type="region of interest" description="Disordered" evidence="6">
    <location>
        <begin position="263"/>
        <end position="284"/>
    </location>
</feature>
<dbReference type="CDD" id="cd08050">
    <property type="entry name" value="TAF6C"/>
    <property type="match status" value="1"/>
</dbReference>
<dbReference type="SUPFAM" id="SSF47113">
    <property type="entry name" value="Histone-fold"/>
    <property type="match status" value="1"/>
</dbReference>
<sequence>MSPPTHAPPPLFPLDTLRDISEGLGQVPPSNSALNALASDVEYRLRTLVEDASKYMRHGKRSQLRAADVDRALRAWGEEPLYGHYSQPRGHSSLIAPAVPVYKRVQTTSGPQYVLDDPEISLEDLSSLIRRQAPLQRSQGVGWAAHWLAVEGVQPDIPQNPDRGKTGHLPLEEDAKTFNAHHHQSGSNGTAAVNGVGRTLGAVGPSTLASASASALAGSSSAAATSSAPQVRPLIKHVLSRELQLYFTRLTDAIMSSPLPAALDGASGSAQDEPASSAGHDAVDNPTRSAALSSLAGDAGLAQLLPYLIQWIGERIVDLVSASSEISADAQRQIQSAQQSATDAEGRQVECQRALVAILGAIEAVLRNSTLLLEPYLHQLLPSILSVLLTSLLPSCLLLRARAASLLRLLLTNYNNSYPSLKPRLIRTLSKCAVLENSGQERQVGHPIVTVQGALLGIEACGEACIKNVLLRSGLDKVEGNKVERRTGLEERGTDETSLLGKIGLALQSRTGHDKKSALGVVVQILVPLSPSYTSPLSDTERSELRQSVRSRHGQFFADVFASSEENSESMEVDGNADDGTFMEKSVRTRIARVLAGPADP</sequence>
<evidence type="ECO:0000256" key="2">
    <source>
        <dbReference type="ARBA" id="ARBA00007688"/>
    </source>
</evidence>
<keyword evidence="4" id="KW-0804">Transcription</keyword>
<keyword evidence="8" id="KW-0648">Protein biosynthesis</keyword>
<dbReference type="GO" id="GO:0003713">
    <property type="term" value="F:transcription coactivator activity"/>
    <property type="evidence" value="ECO:0007669"/>
    <property type="project" value="TreeGrafter"/>
</dbReference>
<dbReference type="GO" id="GO:0016740">
    <property type="term" value="F:transferase activity"/>
    <property type="evidence" value="ECO:0007669"/>
    <property type="project" value="UniProtKB-KW"/>
</dbReference>
<comment type="similarity">
    <text evidence="2">Belongs to the TAF6 family.</text>
</comment>
<accession>A0A0P1BBS7</accession>
<keyword evidence="3" id="KW-0805">Transcription regulation</keyword>
<dbReference type="GO" id="GO:0046982">
    <property type="term" value="F:protein heterodimerization activity"/>
    <property type="evidence" value="ECO:0007669"/>
    <property type="project" value="InterPro"/>
</dbReference>
<keyword evidence="8" id="KW-0808">Transferase</keyword>
<dbReference type="SMART" id="SM00803">
    <property type="entry name" value="TAF"/>
    <property type="match status" value="1"/>
</dbReference>
<dbReference type="SUPFAM" id="SSF48371">
    <property type="entry name" value="ARM repeat"/>
    <property type="match status" value="1"/>
</dbReference>
<dbReference type="PANTHER" id="PTHR10221">
    <property type="entry name" value="TRANSCRIPTION INITIATION FACTOR TFIID SUBUNIT 6"/>
    <property type="match status" value="1"/>
</dbReference>
<dbReference type="STRING" id="401625.A0A0P1BBS7"/>
<dbReference type="Gene3D" id="1.25.40.770">
    <property type="entry name" value="TAF6, C-terminal HEAT repeat domain"/>
    <property type="match status" value="1"/>
</dbReference>
<organism evidence="8 9">
    <name type="scientific">Ceraceosorus bombacis</name>
    <dbReference type="NCBI Taxonomy" id="401625"/>
    <lineage>
        <taxon>Eukaryota</taxon>
        <taxon>Fungi</taxon>
        <taxon>Dikarya</taxon>
        <taxon>Basidiomycota</taxon>
        <taxon>Ustilaginomycotina</taxon>
        <taxon>Exobasidiomycetes</taxon>
        <taxon>Ceraceosorales</taxon>
        <taxon>Ceraceosoraceae</taxon>
        <taxon>Ceraceosorus</taxon>
    </lineage>
</organism>
<reference evidence="8 9" key="1">
    <citation type="submission" date="2014-09" db="EMBL/GenBank/DDBJ databases">
        <authorList>
            <person name="Magalhaes I.L.F."/>
            <person name="Oliveira U."/>
            <person name="Santos F.R."/>
            <person name="Vidigal T.H.D.A."/>
            <person name="Brescovit A.D."/>
            <person name="Santos A.J."/>
        </authorList>
    </citation>
    <scope>NUCLEOTIDE SEQUENCE [LARGE SCALE GENOMIC DNA]</scope>
</reference>
<dbReference type="GO" id="GO:0005669">
    <property type="term" value="C:transcription factor TFIID complex"/>
    <property type="evidence" value="ECO:0007669"/>
    <property type="project" value="InterPro"/>
</dbReference>
<dbReference type="GO" id="GO:0000124">
    <property type="term" value="C:SAGA complex"/>
    <property type="evidence" value="ECO:0007669"/>
    <property type="project" value="InterPro"/>
</dbReference>
<dbReference type="GO" id="GO:0051123">
    <property type="term" value="P:RNA polymerase II preinitiation complex assembly"/>
    <property type="evidence" value="ECO:0007669"/>
    <property type="project" value="TreeGrafter"/>
</dbReference>
<dbReference type="GO" id="GO:0003743">
    <property type="term" value="F:translation initiation factor activity"/>
    <property type="evidence" value="ECO:0007669"/>
    <property type="project" value="UniProtKB-KW"/>
</dbReference>
<dbReference type="InterPro" id="IPR016024">
    <property type="entry name" value="ARM-type_fold"/>
</dbReference>
<dbReference type="Pfam" id="PF07571">
    <property type="entry name" value="TAF6_C"/>
    <property type="match status" value="2"/>
</dbReference>
<comment type="subcellular location">
    <subcellularLocation>
        <location evidence="1">Nucleus</location>
    </subcellularLocation>
</comment>
<keyword evidence="8" id="KW-0396">Initiation factor</keyword>
<dbReference type="InterPro" id="IPR011442">
    <property type="entry name" value="TAF6_C"/>
</dbReference>
<evidence type="ECO:0000256" key="4">
    <source>
        <dbReference type="ARBA" id="ARBA00023163"/>
    </source>
</evidence>
<dbReference type="InterPro" id="IPR004823">
    <property type="entry name" value="TAF_TATA-bd_Histone-like_dom"/>
</dbReference>
<evidence type="ECO:0000256" key="3">
    <source>
        <dbReference type="ARBA" id="ARBA00023015"/>
    </source>
</evidence>